<dbReference type="AlphaFoldDB" id="A0A0F9SB26"/>
<gene>
    <name evidence="3" type="ORF">LCGC14_0474740</name>
</gene>
<name>A0A0F9SB26_9ZZZZ</name>
<dbReference type="InterPro" id="IPR035920">
    <property type="entry name" value="YhbY-like_sf"/>
</dbReference>
<evidence type="ECO:0000256" key="1">
    <source>
        <dbReference type="ARBA" id="ARBA00022884"/>
    </source>
</evidence>
<dbReference type="Pfam" id="PF01985">
    <property type="entry name" value="CRS1_YhbY"/>
    <property type="match status" value="1"/>
</dbReference>
<keyword evidence="1" id="KW-0694">RNA-binding</keyword>
<sequence>MDYQEEFRKTLVTPPHCILGKNGITDEFIDHVIKLLKKYKVIKIKALKTIATRSNIKKLAIEISKLTNSHLLDLRGKSFILSLSPIKKFN</sequence>
<dbReference type="PROSITE" id="PS51295">
    <property type="entry name" value="CRM"/>
    <property type="match status" value="1"/>
</dbReference>
<feature type="domain" description="CRM" evidence="2">
    <location>
        <begin position="1"/>
        <end position="90"/>
    </location>
</feature>
<evidence type="ECO:0000313" key="3">
    <source>
        <dbReference type="EMBL" id="KKN66095.1"/>
    </source>
</evidence>
<organism evidence="3">
    <name type="scientific">marine sediment metagenome</name>
    <dbReference type="NCBI Taxonomy" id="412755"/>
    <lineage>
        <taxon>unclassified sequences</taxon>
        <taxon>metagenomes</taxon>
        <taxon>ecological metagenomes</taxon>
    </lineage>
</organism>
<accession>A0A0F9SB26</accession>
<dbReference type="InterPro" id="IPR001890">
    <property type="entry name" value="RNA-binding_CRM"/>
</dbReference>
<comment type="caution">
    <text evidence="3">The sequence shown here is derived from an EMBL/GenBank/DDBJ whole genome shotgun (WGS) entry which is preliminary data.</text>
</comment>
<dbReference type="SMART" id="SM01103">
    <property type="entry name" value="CRS1_YhbY"/>
    <property type="match status" value="1"/>
</dbReference>
<evidence type="ECO:0000259" key="2">
    <source>
        <dbReference type="PROSITE" id="PS51295"/>
    </source>
</evidence>
<dbReference type="GO" id="GO:0003723">
    <property type="term" value="F:RNA binding"/>
    <property type="evidence" value="ECO:0007669"/>
    <property type="project" value="UniProtKB-KW"/>
</dbReference>
<dbReference type="EMBL" id="LAZR01000510">
    <property type="protein sequence ID" value="KKN66095.1"/>
    <property type="molecule type" value="Genomic_DNA"/>
</dbReference>
<reference evidence="3" key="1">
    <citation type="journal article" date="2015" name="Nature">
        <title>Complex archaea that bridge the gap between prokaryotes and eukaryotes.</title>
        <authorList>
            <person name="Spang A."/>
            <person name="Saw J.H."/>
            <person name="Jorgensen S.L."/>
            <person name="Zaremba-Niedzwiedzka K."/>
            <person name="Martijn J."/>
            <person name="Lind A.E."/>
            <person name="van Eijk R."/>
            <person name="Schleper C."/>
            <person name="Guy L."/>
            <person name="Ettema T.J."/>
        </authorList>
    </citation>
    <scope>NUCLEOTIDE SEQUENCE</scope>
</reference>
<dbReference type="Gene3D" id="3.30.110.60">
    <property type="entry name" value="YhbY-like"/>
    <property type="match status" value="1"/>
</dbReference>
<dbReference type="SUPFAM" id="SSF75471">
    <property type="entry name" value="YhbY-like"/>
    <property type="match status" value="1"/>
</dbReference>
<proteinExistence type="predicted"/>
<protein>
    <recommendedName>
        <fullName evidence="2">CRM domain-containing protein</fullName>
    </recommendedName>
</protein>